<dbReference type="InterPro" id="IPR044730">
    <property type="entry name" value="RNase_H-like_dom_plant"/>
</dbReference>
<dbReference type="SUPFAM" id="SSF53098">
    <property type="entry name" value="Ribonuclease H-like"/>
    <property type="match status" value="1"/>
</dbReference>
<dbReference type="OrthoDB" id="1166390at2759"/>
<dbReference type="PANTHER" id="PTHR47723:SF23">
    <property type="entry name" value="REVERSE TRANSCRIPTASE-LIKE PROTEIN"/>
    <property type="match status" value="1"/>
</dbReference>
<sequence>MAARTGCVIRDYRGHSLGGESRSCILSSPEEMEALAVLTGLNLAAELDHQNIVVECDAKIVVDCITKKRTMASWKIFPILAEIWRKAQEFQYVQWNWVPRLANQVAHAATKVSNARVGNVRWMSQPPPSLVSVLSRDGLPCPHYFQA</sequence>
<keyword evidence="3" id="KW-1185">Reference proteome</keyword>
<dbReference type="CDD" id="cd06222">
    <property type="entry name" value="RNase_H_like"/>
    <property type="match status" value="1"/>
</dbReference>
<dbReference type="PANTHER" id="PTHR47723">
    <property type="entry name" value="OS05G0353850 PROTEIN"/>
    <property type="match status" value="1"/>
</dbReference>
<dbReference type="InterPro" id="IPR012337">
    <property type="entry name" value="RNaseH-like_sf"/>
</dbReference>
<protein>
    <recommendedName>
        <fullName evidence="1">RNase H type-1 domain-containing protein</fullName>
    </recommendedName>
</protein>
<dbReference type="InterPro" id="IPR036397">
    <property type="entry name" value="RNaseH_sf"/>
</dbReference>
<dbReference type="InterPro" id="IPR002156">
    <property type="entry name" value="RNaseH_domain"/>
</dbReference>
<organism evidence="2 3">
    <name type="scientific">Prunus armeniaca</name>
    <name type="common">Apricot</name>
    <name type="synonym">Armeniaca vulgaris</name>
    <dbReference type="NCBI Taxonomy" id="36596"/>
    <lineage>
        <taxon>Eukaryota</taxon>
        <taxon>Viridiplantae</taxon>
        <taxon>Streptophyta</taxon>
        <taxon>Embryophyta</taxon>
        <taxon>Tracheophyta</taxon>
        <taxon>Spermatophyta</taxon>
        <taxon>Magnoliopsida</taxon>
        <taxon>eudicotyledons</taxon>
        <taxon>Gunneridae</taxon>
        <taxon>Pentapetalae</taxon>
        <taxon>rosids</taxon>
        <taxon>fabids</taxon>
        <taxon>Rosales</taxon>
        <taxon>Rosaceae</taxon>
        <taxon>Amygdaloideae</taxon>
        <taxon>Amygdaleae</taxon>
        <taxon>Prunus</taxon>
    </lineage>
</organism>
<name>A0A6J5XJT7_PRUAR</name>
<dbReference type="AlphaFoldDB" id="A0A6J5XJT7"/>
<evidence type="ECO:0000313" key="3">
    <source>
        <dbReference type="Proteomes" id="UP000507245"/>
    </source>
</evidence>
<dbReference type="EMBL" id="CAEKKB010000006">
    <property type="protein sequence ID" value="CAB4314009.1"/>
    <property type="molecule type" value="Genomic_DNA"/>
</dbReference>
<dbReference type="Gene3D" id="3.30.420.10">
    <property type="entry name" value="Ribonuclease H-like superfamily/Ribonuclease H"/>
    <property type="match status" value="1"/>
</dbReference>
<dbReference type="GO" id="GO:0003676">
    <property type="term" value="F:nucleic acid binding"/>
    <property type="evidence" value="ECO:0007669"/>
    <property type="project" value="InterPro"/>
</dbReference>
<proteinExistence type="predicted"/>
<evidence type="ECO:0000259" key="1">
    <source>
        <dbReference type="Pfam" id="PF13456"/>
    </source>
</evidence>
<reference evidence="3" key="1">
    <citation type="journal article" date="2020" name="Genome Biol.">
        <title>Gamete binning: chromosome-level and haplotype-resolved genome assembly enabled by high-throughput single-cell sequencing of gamete genomes.</title>
        <authorList>
            <person name="Campoy J.A."/>
            <person name="Sun H."/>
            <person name="Goel M."/>
            <person name="Jiao W.-B."/>
            <person name="Folz-Donahue K."/>
            <person name="Wang N."/>
            <person name="Rubio M."/>
            <person name="Liu C."/>
            <person name="Kukat C."/>
            <person name="Ruiz D."/>
            <person name="Huettel B."/>
            <person name="Schneeberger K."/>
        </authorList>
    </citation>
    <scope>NUCLEOTIDE SEQUENCE [LARGE SCALE GENOMIC DNA]</scope>
    <source>
        <strain evidence="3">cv. Rojo Pasion</strain>
    </source>
</reference>
<dbReference type="InterPro" id="IPR053151">
    <property type="entry name" value="RNase_H-like"/>
</dbReference>
<feature type="domain" description="RNase H type-1" evidence="1">
    <location>
        <begin position="3"/>
        <end position="111"/>
    </location>
</feature>
<gene>
    <name evidence="2" type="ORF">ORAREDHAP_LOCUS37939</name>
</gene>
<dbReference type="GO" id="GO:0004523">
    <property type="term" value="F:RNA-DNA hybrid ribonuclease activity"/>
    <property type="evidence" value="ECO:0007669"/>
    <property type="project" value="InterPro"/>
</dbReference>
<evidence type="ECO:0000313" key="2">
    <source>
        <dbReference type="EMBL" id="CAB4314009.1"/>
    </source>
</evidence>
<dbReference type="Proteomes" id="UP000507245">
    <property type="component" value="Unassembled WGS sequence"/>
</dbReference>
<accession>A0A6J5XJT7</accession>
<dbReference type="Pfam" id="PF13456">
    <property type="entry name" value="RVT_3"/>
    <property type="match status" value="1"/>
</dbReference>